<protein>
    <submittedName>
        <fullName evidence="2">CLUMA_CG019012, isoform A</fullName>
    </submittedName>
</protein>
<dbReference type="PANTHER" id="PTHR11012:SF13">
    <property type="entry name" value="CHK KINASE-LIKE DOMAIN-CONTAINING PROTEIN-RELATED"/>
    <property type="match status" value="1"/>
</dbReference>
<dbReference type="EMBL" id="CVRI01000066">
    <property type="protein sequence ID" value="CRL06030.1"/>
    <property type="molecule type" value="Genomic_DNA"/>
</dbReference>
<sequence>MSDGDFKSDLAINEIPLWLNKDYIQSIIGMHSYYNKMNLEVENVDITKCGGKGENFMSHLYRVAVFYKNHFDESNSDDTDESKKPFSCIIKTSHDDKVPNFHLSEMETYRNILPKLRMVHPLAKVNNGFFPEVFKIDRENNALILEDLSEKGYVMADRFKGLDFNHVKLSLEKLALMHASSMIIQEREPNTFVRSTTGFFSRENNDGVPIIYSLFDAFCEEMSKCEVYAYYFEKIRKMRTNLIENGRKAFDVDNNDINVMMHGDFWTNNIMFRYDKNGLPIDAKILDYQFTAYGSPVLDLLYFIMSSTTEELREHKMETMMQFYYHQLRKTAEKLNCKKPIPSLHSFYCTVSKRLNYAFITCFLLLPVMIDPSRKGDFNLLKGTDEESKAYRKSLFQNYKYQSIAKAMIPKFDHLGLFNDNWHC</sequence>
<gene>
    <name evidence="2" type="ORF">CLUMA_CG019012</name>
</gene>
<dbReference type="Pfam" id="PF02958">
    <property type="entry name" value="EcKL"/>
    <property type="match status" value="1"/>
</dbReference>
<dbReference type="PANTHER" id="PTHR11012">
    <property type="entry name" value="PROTEIN KINASE-LIKE DOMAIN-CONTAINING"/>
    <property type="match status" value="1"/>
</dbReference>
<dbReference type="InterPro" id="IPR004119">
    <property type="entry name" value="EcKL"/>
</dbReference>
<proteinExistence type="predicted"/>
<reference evidence="2 3" key="1">
    <citation type="submission" date="2015-04" db="EMBL/GenBank/DDBJ databases">
        <authorList>
            <person name="Syromyatnikov M.Y."/>
            <person name="Popov V.N."/>
        </authorList>
    </citation>
    <scope>NUCLEOTIDE SEQUENCE [LARGE SCALE GENOMIC DNA]</scope>
</reference>
<accession>A0A1J1J3I8</accession>
<evidence type="ECO:0000313" key="3">
    <source>
        <dbReference type="Proteomes" id="UP000183832"/>
    </source>
</evidence>
<dbReference type="InterPro" id="IPR015897">
    <property type="entry name" value="CHK_kinase-like"/>
</dbReference>
<name>A0A1J1J3I8_9DIPT</name>
<keyword evidence="3" id="KW-1185">Reference proteome</keyword>
<feature type="domain" description="CHK kinase-like" evidence="1">
    <location>
        <begin position="143"/>
        <end position="334"/>
    </location>
</feature>
<dbReference type="OrthoDB" id="411145at2759"/>
<dbReference type="InterPro" id="IPR011009">
    <property type="entry name" value="Kinase-like_dom_sf"/>
</dbReference>
<dbReference type="SUPFAM" id="SSF56112">
    <property type="entry name" value="Protein kinase-like (PK-like)"/>
    <property type="match status" value="1"/>
</dbReference>
<dbReference type="SMART" id="SM00587">
    <property type="entry name" value="CHK"/>
    <property type="match status" value="1"/>
</dbReference>
<evidence type="ECO:0000259" key="1">
    <source>
        <dbReference type="SMART" id="SM00587"/>
    </source>
</evidence>
<dbReference type="Proteomes" id="UP000183832">
    <property type="component" value="Unassembled WGS sequence"/>
</dbReference>
<evidence type="ECO:0000313" key="2">
    <source>
        <dbReference type="EMBL" id="CRL06030.1"/>
    </source>
</evidence>
<dbReference type="AlphaFoldDB" id="A0A1J1J3I8"/>
<organism evidence="2 3">
    <name type="scientific">Clunio marinus</name>
    <dbReference type="NCBI Taxonomy" id="568069"/>
    <lineage>
        <taxon>Eukaryota</taxon>
        <taxon>Metazoa</taxon>
        <taxon>Ecdysozoa</taxon>
        <taxon>Arthropoda</taxon>
        <taxon>Hexapoda</taxon>
        <taxon>Insecta</taxon>
        <taxon>Pterygota</taxon>
        <taxon>Neoptera</taxon>
        <taxon>Endopterygota</taxon>
        <taxon>Diptera</taxon>
        <taxon>Nematocera</taxon>
        <taxon>Chironomoidea</taxon>
        <taxon>Chironomidae</taxon>
        <taxon>Clunio</taxon>
    </lineage>
</organism>
<dbReference type="Gene3D" id="3.90.1200.10">
    <property type="match status" value="1"/>
</dbReference>